<evidence type="ECO:0000313" key="9">
    <source>
        <dbReference type="EMBL" id="CEK75992.1"/>
    </source>
</evidence>
<dbReference type="EMBL" id="HACG01029127">
    <property type="protein sequence ID" value="CEK75992.1"/>
    <property type="molecule type" value="Transcribed_RNA"/>
</dbReference>
<evidence type="ECO:0000256" key="2">
    <source>
        <dbReference type="ARBA" id="ARBA00007700"/>
    </source>
</evidence>
<feature type="compositionally biased region" description="Polar residues" evidence="8">
    <location>
        <begin position="101"/>
        <end position="113"/>
    </location>
</feature>
<evidence type="ECO:0000256" key="3">
    <source>
        <dbReference type="ARBA" id="ARBA00017206"/>
    </source>
</evidence>
<dbReference type="PANTHER" id="PTHR13376">
    <property type="entry name" value="INTRAFLAGELLAR TRANSPORT PROTEIN 46 HOMOLOG"/>
    <property type="match status" value="1"/>
</dbReference>
<evidence type="ECO:0000256" key="4">
    <source>
        <dbReference type="ARBA" id="ARBA00022490"/>
    </source>
</evidence>
<evidence type="ECO:0000256" key="8">
    <source>
        <dbReference type="SAM" id="MobiDB-lite"/>
    </source>
</evidence>
<comment type="subcellular location">
    <subcellularLocation>
        <location evidence="1">Cytoplasm</location>
        <location evidence="1">Cytoskeleton</location>
        <location evidence="1">Cilium basal body</location>
    </subcellularLocation>
</comment>
<keyword evidence="5" id="KW-0969">Cilium</keyword>
<feature type="compositionally biased region" description="Polar residues" evidence="8">
    <location>
        <begin position="1"/>
        <end position="10"/>
    </location>
</feature>
<dbReference type="GO" id="GO:0042073">
    <property type="term" value="P:intraciliary transport"/>
    <property type="evidence" value="ECO:0007669"/>
    <property type="project" value="InterPro"/>
</dbReference>
<dbReference type="GO" id="GO:0030992">
    <property type="term" value="C:intraciliary transport particle B"/>
    <property type="evidence" value="ECO:0007669"/>
    <property type="project" value="TreeGrafter"/>
</dbReference>
<dbReference type="PANTHER" id="PTHR13376:SF0">
    <property type="entry name" value="INTRAFLAGELLAR TRANSPORT PROTEIN 46 HOMOLOG"/>
    <property type="match status" value="1"/>
</dbReference>
<feature type="compositionally biased region" description="Basic and acidic residues" evidence="8">
    <location>
        <begin position="38"/>
        <end position="59"/>
    </location>
</feature>
<name>A0A0B7A5U1_9EUPU</name>
<gene>
    <name evidence="9" type="primary">ORF97938</name>
</gene>
<sequence length="380" mass="42704">MSHIHQNQPYDESLDVPDAEEIASTYSPTPRVQKPGAKPRESLGVRAEAKKVDKGDPLNRGETPPGSSGDPSDQSEYLYEESATGMSSNKPKALARANKPASLQPTKPGQQFNSDDEDSDEDDDDEDDDDDDEHPRVEGAYDPADYVNLAVSPEVKELFQYITRYTPQAIELDHKLKPFIPDYIPAVGDIDAFIKIARPDSKPDTLGLTVLDEPCAKQSDPTVLDLQLRAISKQTTVKQLVVKSLKNAEKSPKHIENWIENIRELHRSKPPPNVHYSKNMPDIDTLMQEWPPEFEHLLKEVGLPTAELDCDLVEYVEIIASILDIPIYKNSSHHNEKIQALHVMFTLYSEFKNSQHFRALADENKLDSALKEDGADRFVL</sequence>
<dbReference type="GO" id="GO:0031514">
    <property type="term" value="C:motile cilium"/>
    <property type="evidence" value="ECO:0007669"/>
    <property type="project" value="TreeGrafter"/>
</dbReference>
<evidence type="ECO:0000256" key="6">
    <source>
        <dbReference type="ARBA" id="ARBA00023212"/>
    </source>
</evidence>
<dbReference type="GO" id="GO:0060271">
    <property type="term" value="P:cilium assembly"/>
    <property type="evidence" value="ECO:0007669"/>
    <property type="project" value="TreeGrafter"/>
</dbReference>
<reference evidence="9" key="1">
    <citation type="submission" date="2014-12" db="EMBL/GenBank/DDBJ databases">
        <title>Insight into the proteome of Arion vulgaris.</title>
        <authorList>
            <person name="Aradska J."/>
            <person name="Bulat T."/>
            <person name="Smidak R."/>
            <person name="Sarate P."/>
            <person name="Gangsoo J."/>
            <person name="Sialana F."/>
            <person name="Bilban M."/>
            <person name="Lubec G."/>
        </authorList>
    </citation>
    <scope>NUCLEOTIDE SEQUENCE</scope>
    <source>
        <tissue evidence="9">Skin</tissue>
    </source>
</reference>
<feature type="region of interest" description="Disordered" evidence="8">
    <location>
        <begin position="1"/>
        <end position="145"/>
    </location>
</feature>
<keyword evidence="6" id="KW-0206">Cytoskeleton</keyword>
<evidence type="ECO:0000256" key="1">
    <source>
        <dbReference type="ARBA" id="ARBA00004120"/>
    </source>
</evidence>
<evidence type="ECO:0000256" key="5">
    <source>
        <dbReference type="ARBA" id="ARBA00023069"/>
    </source>
</evidence>
<dbReference type="InterPro" id="IPR022088">
    <property type="entry name" value="Intraflagellar_transp_cmplxB"/>
</dbReference>
<accession>A0A0B7A5U1</accession>
<keyword evidence="4" id="KW-0963">Cytoplasm</keyword>
<feature type="compositionally biased region" description="Acidic residues" evidence="8">
    <location>
        <begin position="114"/>
        <end position="132"/>
    </location>
</feature>
<evidence type="ECO:0000256" key="7">
    <source>
        <dbReference type="ARBA" id="ARBA00023273"/>
    </source>
</evidence>
<feature type="compositionally biased region" description="Acidic residues" evidence="8">
    <location>
        <begin position="12"/>
        <end position="21"/>
    </location>
</feature>
<dbReference type="AlphaFoldDB" id="A0A0B7A5U1"/>
<dbReference type="Pfam" id="PF12317">
    <property type="entry name" value="IFT46_B_C"/>
    <property type="match status" value="1"/>
</dbReference>
<organism evidence="9">
    <name type="scientific">Arion vulgaris</name>
    <dbReference type="NCBI Taxonomy" id="1028688"/>
    <lineage>
        <taxon>Eukaryota</taxon>
        <taxon>Metazoa</taxon>
        <taxon>Spiralia</taxon>
        <taxon>Lophotrochozoa</taxon>
        <taxon>Mollusca</taxon>
        <taxon>Gastropoda</taxon>
        <taxon>Heterobranchia</taxon>
        <taxon>Euthyneura</taxon>
        <taxon>Panpulmonata</taxon>
        <taxon>Eupulmonata</taxon>
        <taxon>Stylommatophora</taxon>
        <taxon>Helicina</taxon>
        <taxon>Arionoidea</taxon>
        <taxon>Arionidae</taxon>
        <taxon>Arion</taxon>
    </lineage>
</organism>
<keyword evidence="7" id="KW-0966">Cell projection</keyword>
<protein>
    <recommendedName>
        <fullName evidence="3">Intraflagellar transport protein 46 homolog</fullName>
    </recommendedName>
</protein>
<proteinExistence type="inferred from homology"/>
<dbReference type="GO" id="GO:0005815">
    <property type="term" value="C:microtubule organizing center"/>
    <property type="evidence" value="ECO:0007669"/>
    <property type="project" value="TreeGrafter"/>
</dbReference>
<comment type="similarity">
    <text evidence="2">Belongs to the IFT46 family.</text>
</comment>